<dbReference type="AlphaFoldDB" id="A0A5K7XGN1"/>
<dbReference type="PANTHER" id="PTHR30329">
    <property type="entry name" value="STATOR ELEMENT OF FLAGELLAR MOTOR COMPLEX"/>
    <property type="match status" value="1"/>
</dbReference>
<evidence type="ECO:0000313" key="4">
    <source>
        <dbReference type="EMBL" id="BBO34081.1"/>
    </source>
</evidence>
<keyword evidence="2" id="KW-0175">Coiled coil</keyword>
<protein>
    <recommendedName>
        <fullName evidence="3">OmpA-like domain-containing protein</fullName>
    </recommendedName>
</protein>
<dbReference type="Pfam" id="PF00691">
    <property type="entry name" value="OmpA"/>
    <property type="match status" value="1"/>
</dbReference>
<dbReference type="Proteomes" id="UP000326837">
    <property type="component" value="Chromosome"/>
</dbReference>
<dbReference type="InterPro" id="IPR006665">
    <property type="entry name" value="OmpA-like"/>
</dbReference>
<dbReference type="InterPro" id="IPR050330">
    <property type="entry name" value="Bact_OuterMem_StrucFunc"/>
</dbReference>
<accession>A0A5K7XGN1</accession>
<dbReference type="GO" id="GO:0016020">
    <property type="term" value="C:membrane"/>
    <property type="evidence" value="ECO:0007669"/>
    <property type="project" value="UniProtKB-UniRule"/>
</dbReference>
<dbReference type="KEGG" id="lpav:PLANPX_3693"/>
<evidence type="ECO:0000259" key="3">
    <source>
        <dbReference type="PROSITE" id="PS51123"/>
    </source>
</evidence>
<name>A0A5K7XGN1_9BACT</name>
<keyword evidence="5" id="KW-1185">Reference proteome</keyword>
<evidence type="ECO:0000313" key="5">
    <source>
        <dbReference type="Proteomes" id="UP000326837"/>
    </source>
</evidence>
<dbReference type="PANTHER" id="PTHR30329:SF21">
    <property type="entry name" value="LIPOPROTEIN YIAD-RELATED"/>
    <property type="match status" value="1"/>
</dbReference>
<dbReference type="SUPFAM" id="SSF103088">
    <property type="entry name" value="OmpA-like"/>
    <property type="match status" value="1"/>
</dbReference>
<dbReference type="CDD" id="cd07185">
    <property type="entry name" value="OmpA_C-like"/>
    <property type="match status" value="1"/>
</dbReference>
<sequence length="296" mass="32396">MLAAMLPFARFETPPITPPVTRAVHRTVLTIATLAFLAGCGKLSIAPNQQQAQLAMQQQVTTLAQQNTEYQARAASLDKNNQELESLLAQSRQQVQLLTDEVGATRTQLQTTTDQLLAMRTSNEELNKMSTQLVATSNKRAGAEIRPNNTLLKNLSVKQIPGVEVRQDGDVVRVEIPADRVFMPGSNYFQNGGEQLLDNVAADLRQNFPDNLIGIEGHTDDGATHSQQFPTNHHLSAAQALAVYNSLAQKQVMAPNQLFVIGHGGNHPVVSNSSDAGKARNRRVEFVIYPERLASR</sequence>
<feature type="coiled-coil region" evidence="2">
    <location>
        <begin position="67"/>
        <end position="101"/>
    </location>
</feature>
<evidence type="ECO:0000256" key="2">
    <source>
        <dbReference type="SAM" id="Coils"/>
    </source>
</evidence>
<feature type="domain" description="OmpA-like" evidence="3">
    <location>
        <begin position="169"/>
        <end position="292"/>
    </location>
</feature>
<dbReference type="EMBL" id="AP021861">
    <property type="protein sequence ID" value="BBO34081.1"/>
    <property type="molecule type" value="Genomic_DNA"/>
</dbReference>
<dbReference type="PROSITE" id="PS51123">
    <property type="entry name" value="OMPA_2"/>
    <property type="match status" value="1"/>
</dbReference>
<dbReference type="Gene3D" id="3.30.1330.60">
    <property type="entry name" value="OmpA-like domain"/>
    <property type="match status" value="1"/>
</dbReference>
<keyword evidence="1" id="KW-0472">Membrane</keyword>
<reference evidence="5" key="1">
    <citation type="submission" date="2019-10" db="EMBL/GenBank/DDBJ databases">
        <title>Lacipirellula parvula gen. nov., sp. nov., representing a lineage of planctomycetes widespread in freshwater anoxic habitats, and description of the family Lacipirellulaceae.</title>
        <authorList>
            <person name="Dedysh S.N."/>
            <person name="Kulichevskaya I.S."/>
            <person name="Beletsky A.V."/>
            <person name="Rakitin A.L."/>
            <person name="Mardanov A.V."/>
            <person name="Ivanova A.A."/>
            <person name="Saltykova V.X."/>
            <person name="Rijpstra W.I.C."/>
            <person name="Sinninghe Damste J.S."/>
            <person name="Ravin N.V."/>
        </authorList>
    </citation>
    <scope>NUCLEOTIDE SEQUENCE [LARGE SCALE GENOMIC DNA]</scope>
    <source>
        <strain evidence="5">PX69</strain>
    </source>
</reference>
<organism evidence="4 5">
    <name type="scientific">Lacipirellula parvula</name>
    <dbReference type="NCBI Taxonomy" id="2650471"/>
    <lineage>
        <taxon>Bacteria</taxon>
        <taxon>Pseudomonadati</taxon>
        <taxon>Planctomycetota</taxon>
        <taxon>Planctomycetia</taxon>
        <taxon>Pirellulales</taxon>
        <taxon>Lacipirellulaceae</taxon>
        <taxon>Lacipirellula</taxon>
    </lineage>
</organism>
<gene>
    <name evidence="4" type="ORF">PLANPX_3693</name>
</gene>
<dbReference type="InterPro" id="IPR036737">
    <property type="entry name" value="OmpA-like_sf"/>
</dbReference>
<evidence type="ECO:0000256" key="1">
    <source>
        <dbReference type="PROSITE-ProRule" id="PRU00473"/>
    </source>
</evidence>
<proteinExistence type="predicted"/>